<sequence>MCCGPGTFEKTQLALSARRTLNLEDKNCGHSSCVEDSKLAVTNDSPDAFISFMRACVSFSCSMRPSVAVAILGKMKVNWLSQGRSLDGARTSTGMDAVKSTGFLTPFLWKYLLNAIVTQDINTSLTVVKVE</sequence>
<comment type="caution">
    <text evidence="1">The sequence shown here is derived from an EMBL/GenBank/DDBJ whole genome shotgun (WGS) entry which is preliminary data.</text>
</comment>
<dbReference type="Proteomes" id="UP001249851">
    <property type="component" value="Unassembled WGS sequence"/>
</dbReference>
<accession>A0AAD9VBD6</accession>
<reference evidence="1" key="2">
    <citation type="journal article" date="2023" name="Science">
        <title>Genomic signatures of disease resistance in endangered staghorn corals.</title>
        <authorList>
            <person name="Vollmer S.V."/>
            <person name="Selwyn J.D."/>
            <person name="Despard B.A."/>
            <person name="Roesel C.L."/>
        </authorList>
    </citation>
    <scope>NUCLEOTIDE SEQUENCE</scope>
    <source>
        <strain evidence="1">K2</strain>
    </source>
</reference>
<reference evidence="1" key="1">
    <citation type="journal article" date="2023" name="G3 (Bethesda)">
        <title>Whole genome assembly and annotation of the endangered Caribbean coral Acropora cervicornis.</title>
        <authorList>
            <person name="Selwyn J.D."/>
            <person name="Vollmer S.V."/>
        </authorList>
    </citation>
    <scope>NUCLEOTIDE SEQUENCE</scope>
    <source>
        <strain evidence="1">K2</strain>
    </source>
</reference>
<dbReference type="EMBL" id="JARQWQ010000012">
    <property type="protein sequence ID" value="KAK2568201.1"/>
    <property type="molecule type" value="Genomic_DNA"/>
</dbReference>
<evidence type="ECO:0000313" key="2">
    <source>
        <dbReference type="Proteomes" id="UP001249851"/>
    </source>
</evidence>
<gene>
    <name evidence="1" type="ORF">P5673_007195</name>
</gene>
<proteinExistence type="predicted"/>
<keyword evidence="2" id="KW-1185">Reference proteome</keyword>
<name>A0AAD9VBD6_ACRCE</name>
<dbReference type="AlphaFoldDB" id="A0AAD9VBD6"/>
<organism evidence="1 2">
    <name type="scientific">Acropora cervicornis</name>
    <name type="common">Staghorn coral</name>
    <dbReference type="NCBI Taxonomy" id="6130"/>
    <lineage>
        <taxon>Eukaryota</taxon>
        <taxon>Metazoa</taxon>
        <taxon>Cnidaria</taxon>
        <taxon>Anthozoa</taxon>
        <taxon>Hexacorallia</taxon>
        <taxon>Scleractinia</taxon>
        <taxon>Astrocoeniina</taxon>
        <taxon>Acroporidae</taxon>
        <taxon>Acropora</taxon>
    </lineage>
</organism>
<evidence type="ECO:0000313" key="1">
    <source>
        <dbReference type="EMBL" id="KAK2568201.1"/>
    </source>
</evidence>
<protein>
    <submittedName>
        <fullName evidence="1">Uncharacterized protein</fullName>
    </submittedName>
</protein>